<comment type="subcellular location">
    <subcellularLocation>
        <location evidence="4">Cytoplasm</location>
    </subcellularLocation>
</comment>
<dbReference type="PROSITE" id="PS50250">
    <property type="entry name" value="PCI"/>
    <property type="match status" value="1"/>
</dbReference>
<evidence type="ECO:0000313" key="6">
    <source>
        <dbReference type="EMBL" id="KLO16985.1"/>
    </source>
</evidence>
<dbReference type="InterPro" id="IPR016020">
    <property type="entry name" value="Transl_init_fac_sub12_N_euk"/>
</dbReference>
<evidence type="ECO:0000256" key="2">
    <source>
        <dbReference type="ARBA" id="ARBA00022540"/>
    </source>
</evidence>
<comment type="subunit">
    <text evidence="4">Component of the eukaryotic translation initiation factor 3 (eIF-3) complex.</text>
</comment>
<dbReference type="GO" id="GO:0006446">
    <property type="term" value="P:regulation of translational initiation"/>
    <property type="evidence" value="ECO:0007669"/>
    <property type="project" value="InterPro"/>
</dbReference>
<dbReference type="InterPro" id="IPR036390">
    <property type="entry name" value="WH_DNA-bd_sf"/>
</dbReference>
<dbReference type="InterPro" id="IPR016024">
    <property type="entry name" value="ARM-type_fold"/>
</dbReference>
<dbReference type="GO" id="GO:0005852">
    <property type="term" value="C:eukaryotic translation initiation factor 3 complex"/>
    <property type="evidence" value="ECO:0007669"/>
    <property type="project" value="UniProtKB-UniRule"/>
</dbReference>
<dbReference type="Gene3D" id="1.25.40.250">
    <property type="entry name" value="ARM repeat, domain 1"/>
    <property type="match status" value="1"/>
</dbReference>
<keyword evidence="7" id="KW-1185">Reference proteome</keyword>
<feature type="domain" description="PCI" evidence="5">
    <location>
        <begin position="48"/>
        <end position="224"/>
    </location>
</feature>
<dbReference type="InterPro" id="IPR036388">
    <property type="entry name" value="WH-like_DNA-bd_sf"/>
</dbReference>
<dbReference type="GO" id="GO:0016282">
    <property type="term" value="C:eukaryotic 43S preinitiation complex"/>
    <property type="evidence" value="ECO:0007669"/>
    <property type="project" value="UniProtKB-UniRule"/>
</dbReference>
<dbReference type="HAMAP" id="MF_03010">
    <property type="entry name" value="eIF3k"/>
    <property type="match status" value="1"/>
</dbReference>
<dbReference type="GO" id="GO:0001732">
    <property type="term" value="P:formation of cytoplasmic translation initiation complex"/>
    <property type="evidence" value="ECO:0007669"/>
    <property type="project" value="UniProtKB-UniRule"/>
</dbReference>
<evidence type="ECO:0000256" key="3">
    <source>
        <dbReference type="ARBA" id="ARBA00022917"/>
    </source>
</evidence>
<keyword evidence="1 4" id="KW-0963">Cytoplasm</keyword>
<dbReference type="Pfam" id="PF10075">
    <property type="entry name" value="CSN8_PSD8_EIF3K"/>
    <property type="match status" value="1"/>
</dbReference>
<dbReference type="GO" id="GO:0033290">
    <property type="term" value="C:eukaryotic 48S preinitiation complex"/>
    <property type="evidence" value="ECO:0007669"/>
    <property type="project" value="UniProtKB-UniRule"/>
</dbReference>
<dbReference type="SUPFAM" id="SSF46785">
    <property type="entry name" value="Winged helix' DNA-binding domain"/>
    <property type="match status" value="1"/>
</dbReference>
<evidence type="ECO:0000256" key="1">
    <source>
        <dbReference type="ARBA" id="ARBA00022490"/>
    </source>
</evidence>
<sequence length="246" mass="27804">MAATAEWETPSTRPDEIENLVSGVDRYNPSNVSILEDYLYHQTRSNEYDCFANLAILKLYQFNPQLYNPDVVVNVLVKALTAIPFPDFNLCFALLGERPTLNNQDEPDPVPTLLPLLTTLHSHLLQCRYPKFWALFKSSECESLRDNYTVECAGFEDSIREVVIKSVRPAFKKISVERLSTYLDLPAAEVATYVEKLDWKVEGQDVIIPPNQENHIEATVVRENVQFSQLSKIIGHAAKTSAIATA</sequence>
<comment type="similarity">
    <text evidence="4">Belongs to the eIF-3 subunit K family.</text>
</comment>
<evidence type="ECO:0000313" key="7">
    <source>
        <dbReference type="Proteomes" id="UP000053477"/>
    </source>
</evidence>
<comment type="function">
    <text evidence="4">Component of the eukaryotic translation initiation factor 3 (eIF-3) complex, which is involved in protein synthesis of a specialized repertoire of mRNAs and, together with other initiation factors, stimulates binding of mRNA and methionyl-tRNAi to the 40S ribosome. The eIF-3 complex specifically targets and initiates translation of a subset of mRNAs involved in cell proliferation.</text>
</comment>
<dbReference type="GO" id="GO:0043022">
    <property type="term" value="F:ribosome binding"/>
    <property type="evidence" value="ECO:0007669"/>
    <property type="project" value="InterPro"/>
</dbReference>
<dbReference type="PANTHER" id="PTHR13022:SF0">
    <property type="entry name" value="EUKARYOTIC TRANSLATION INITIATION FACTOR 3 SUBUNIT K"/>
    <property type="match status" value="1"/>
</dbReference>
<evidence type="ECO:0000259" key="5">
    <source>
        <dbReference type="PROSITE" id="PS50250"/>
    </source>
</evidence>
<accession>A0A0H2RY41</accession>
<dbReference type="AlphaFoldDB" id="A0A0H2RY41"/>
<dbReference type="GO" id="GO:0003743">
    <property type="term" value="F:translation initiation factor activity"/>
    <property type="evidence" value="ECO:0007669"/>
    <property type="project" value="UniProtKB-UniRule"/>
</dbReference>
<keyword evidence="3 4" id="KW-0648">Protein biosynthesis</keyword>
<dbReference type="Proteomes" id="UP000053477">
    <property type="component" value="Unassembled WGS sequence"/>
</dbReference>
<dbReference type="STRING" id="27342.A0A0H2RY41"/>
<dbReference type="FunFam" id="1.25.40.250:FF:000001">
    <property type="entry name" value="Eukaryotic translation initiation factor 3 subunit K"/>
    <property type="match status" value="1"/>
</dbReference>
<dbReference type="EMBL" id="KQ085909">
    <property type="protein sequence ID" value="KLO16985.1"/>
    <property type="molecule type" value="Genomic_DNA"/>
</dbReference>
<dbReference type="InterPro" id="IPR033464">
    <property type="entry name" value="CSN8_PSD8_EIF3K"/>
</dbReference>
<organism evidence="6 7">
    <name type="scientific">Schizopora paradoxa</name>
    <dbReference type="NCBI Taxonomy" id="27342"/>
    <lineage>
        <taxon>Eukaryota</taxon>
        <taxon>Fungi</taxon>
        <taxon>Dikarya</taxon>
        <taxon>Basidiomycota</taxon>
        <taxon>Agaricomycotina</taxon>
        <taxon>Agaricomycetes</taxon>
        <taxon>Hymenochaetales</taxon>
        <taxon>Schizoporaceae</taxon>
        <taxon>Schizopora</taxon>
    </lineage>
</organism>
<dbReference type="PANTHER" id="PTHR13022">
    <property type="entry name" value="EUKARYOTIC TRANSLATION INITIATION FACTOR 3 SUBUNIT 11"/>
    <property type="match status" value="1"/>
</dbReference>
<keyword evidence="2 4" id="KW-0396">Initiation factor</keyword>
<protein>
    <recommendedName>
        <fullName evidence="4">Eukaryotic translation initiation factor 3 subunit K</fullName>
        <shortName evidence="4">eIF3k</shortName>
    </recommendedName>
    <alternativeName>
        <fullName evidence="4">eIF-3 p25</fullName>
    </alternativeName>
</protein>
<dbReference type="InterPro" id="IPR009374">
    <property type="entry name" value="eIF3k"/>
</dbReference>
<reference evidence="6 7" key="1">
    <citation type="submission" date="2015-04" db="EMBL/GenBank/DDBJ databases">
        <title>Complete genome sequence of Schizopora paradoxa KUC8140, a cosmopolitan wood degrader in East Asia.</title>
        <authorList>
            <consortium name="DOE Joint Genome Institute"/>
            <person name="Min B."/>
            <person name="Park H."/>
            <person name="Jang Y."/>
            <person name="Kim J.-J."/>
            <person name="Kim K.H."/>
            <person name="Pangilinan J."/>
            <person name="Lipzen A."/>
            <person name="Riley R."/>
            <person name="Grigoriev I.V."/>
            <person name="Spatafora J.W."/>
            <person name="Choi I.-G."/>
        </authorList>
    </citation>
    <scope>NUCLEOTIDE SEQUENCE [LARGE SCALE GENOMIC DNA]</scope>
    <source>
        <strain evidence="6 7">KUC8140</strain>
    </source>
</reference>
<dbReference type="Gene3D" id="1.10.10.10">
    <property type="entry name" value="Winged helix-like DNA-binding domain superfamily/Winged helix DNA-binding domain"/>
    <property type="match status" value="1"/>
</dbReference>
<gene>
    <name evidence="6" type="ORF">SCHPADRAFT_900959</name>
</gene>
<dbReference type="OrthoDB" id="337745at2759"/>
<dbReference type="InParanoid" id="A0A0H2RY41"/>
<proteinExistence type="inferred from homology"/>
<dbReference type="GO" id="GO:0003723">
    <property type="term" value="F:RNA binding"/>
    <property type="evidence" value="ECO:0007669"/>
    <property type="project" value="UniProtKB-UniRule"/>
</dbReference>
<name>A0A0H2RY41_9AGAM</name>
<dbReference type="SUPFAM" id="SSF48371">
    <property type="entry name" value="ARM repeat"/>
    <property type="match status" value="1"/>
</dbReference>
<dbReference type="InterPro" id="IPR000717">
    <property type="entry name" value="PCI_dom"/>
</dbReference>
<evidence type="ECO:0000256" key="4">
    <source>
        <dbReference type="HAMAP-Rule" id="MF_03010"/>
    </source>
</evidence>